<keyword evidence="2" id="KW-1185">Reference proteome</keyword>
<accession>A0A231H202</accession>
<protein>
    <submittedName>
        <fullName evidence="1">Uncharacterized protein</fullName>
    </submittedName>
</protein>
<dbReference type="EMBL" id="NGAF01000012">
    <property type="protein sequence ID" value="OXR42875.1"/>
    <property type="molecule type" value="Genomic_DNA"/>
</dbReference>
<organism evidence="1 2">
    <name type="scientific">Nocardia cerradoensis</name>
    <dbReference type="NCBI Taxonomy" id="85688"/>
    <lineage>
        <taxon>Bacteria</taxon>
        <taxon>Bacillati</taxon>
        <taxon>Actinomycetota</taxon>
        <taxon>Actinomycetes</taxon>
        <taxon>Mycobacteriales</taxon>
        <taxon>Nocardiaceae</taxon>
        <taxon>Nocardia</taxon>
    </lineage>
</organism>
<evidence type="ECO:0000313" key="1">
    <source>
        <dbReference type="EMBL" id="OXR42875.1"/>
    </source>
</evidence>
<reference evidence="1 2" key="1">
    <citation type="submission" date="2017-07" db="EMBL/GenBank/DDBJ databases">
        <title>First draft Genome Sequence of Nocardia cerradoensis isolated from human infection.</title>
        <authorList>
            <person name="Carrasco G."/>
        </authorList>
    </citation>
    <scope>NUCLEOTIDE SEQUENCE [LARGE SCALE GENOMIC DNA]</scope>
    <source>
        <strain evidence="1 2">CNM20130759</strain>
    </source>
</reference>
<dbReference type="Proteomes" id="UP000215506">
    <property type="component" value="Unassembled WGS sequence"/>
</dbReference>
<proteinExistence type="predicted"/>
<comment type="caution">
    <text evidence="1">The sequence shown here is derived from an EMBL/GenBank/DDBJ whole genome shotgun (WGS) entry which is preliminary data.</text>
</comment>
<sequence length="109" mass="11627">MNNIVTLASRSVVAPMVSVVSASRGVLAMQGTGLSVASIIGARPQAPAYAIAADKSEWGWHQAHIGFHTDAAHAFAVEADRMTANLQAVRLRNAHPATVISSRHRSRFR</sequence>
<dbReference type="AlphaFoldDB" id="A0A231H202"/>
<evidence type="ECO:0000313" key="2">
    <source>
        <dbReference type="Proteomes" id="UP000215506"/>
    </source>
</evidence>
<gene>
    <name evidence="1" type="ORF">B7C42_05213</name>
</gene>
<name>A0A231H202_9NOCA</name>